<protein>
    <submittedName>
        <fullName evidence="2">Uncharacterized protein</fullName>
    </submittedName>
</protein>
<organism evidence="2 3">
    <name type="scientific">Acinetobacter pragensis</name>
    <dbReference type="NCBI Taxonomy" id="1806892"/>
    <lineage>
        <taxon>Bacteria</taxon>
        <taxon>Pseudomonadati</taxon>
        <taxon>Pseudomonadota</taxon>
        <taxon>Gammaproteobacteria</taxon>
        <taxon>Moraxellales</taxon>
        <taxon>Moraxellaceae</taxon>
        <taxon>Acinetobacter</taxon>
    </lineage>
</organism>
<comment type="caution">
    <text evidence="2">The sequence shown here is derived from an EMBL/GenBank/DDBJ whole genome shotgun (WGS) entry which is preliminary data.</text>
</comment>
<gene>
    <name evidence="2" type="ORF">AZH43_13240</name>
</gene>
<dbReference type="EMBL" id="LUAW01000022">
    <property type="protein sequence ID" value="KYQ71785.1"/>
    <property type="molecule type" value="Genomic_DNA"/>
</dbReference>
<name>A0A151Y157_9GAMM</name>
<dbReference type="AlphaFoldDB" id="A0A151Y157"/>
<evidence type="ECO:0000313" key="2">
    <source>
        <dbReference type="EMBL" id="KYQ71785.1"/>
    </source>
</evidence>
<evidence type="ECO:0000313" key="3">
    <source>
        <dbReference type="Proteomes" id="UP000076276"/>
    </source>
</evidence>
<keyword evidence="3" id="KW-1185">Reference proteome</keyword>
<evidence type="ECO:0000256" key="1">
    <source>
        <dbReference type="SAM" id="SignalP"/>
    </source>
</evidence>
<dbReference type="RefSeq" id="WP_067669260.1">
    <property type="nucleotide sequence ID" value="NZ_CBCSIK010000004.1"/>
</dbReference>
<dbReference type="Proteomes" id="UP000076276">
    <property type="component" value="Unassembled WGS sequence"/>
</dbReference>
<proteinExistence type="predicted"/>
<keyword evidence="1" id="KW-0732">Signal</keyword>
<sequence length="137" mass="16073">MKKLIITFISAITSLPVLAYTQSEFETRFNTLNFKDTEYVDEFFASVDRFPATSNEEEKIQLYARSIYLNCKIYLNTSAIQDLIEKYPQYYKKQFDAQSRTKHQTGIQSRLNFNSMYFQLLQKPASSCTETFGIYSD</sequence>
<reference evidence="2 3" key="1">
    <citation type="submission" date="2016-03" db="EMBL/GenBank/DDBJ databases">
        <title>Acinetobacter genomospecies 28 strain ANC 4149.</title>
        <authorList>
            <person name="Radolfova-Krizova L."/>
            <person name="Nemec A."/>
        </authorList>
    </citation>
    <scope>NUCLEOTIDE SEQUENCE [LARGE SCALE GENOMIC DNA]</scope>
    <source>
        <strain evidence="2 3">ANC 4149</strain>
    </source>
</reference>
<accession>A0A151Y157</accession>
<feature type="signal peptide" evidence="1">
    <location>
        <begin position="1"/>
        <end position="19"/>
    </location>
</feature>
<feature type="chain" id="PRO_5007592140" evidence="1">
    <location>
        <begin position="20"/>
        <end position="137"/>
    </location>
</feature>